<feature type="compositionally biased region" description="Basic and acidic residues" evidence="4">
    <location>
        <begin position="492"/>
        <end position="506"/>
    </location>
</feature>
<feature type="region of interest" description="Disordered" evidence="4">
    <location>
        <begin position="70"/>
        <end position="110"/>
    </location>
</feature>
<accession>A0A7J6GGW1</accession>
<keyword evidence="5" id="KW-1133">Transmembrane helix</keyword>
<feature type="compositionally biased region" description="Polar residues" evidence="4">
    <location>
        <begin position="482"/>
        <end position="491"/>
    </location>
</feature>
<dbReference type="InterPro" id="IPR011016">
    <property type="entry name" value="Znf_RING-CH"/>
</dbReference>
<dbReference type="Proteomes" id="UP000525078">
    <property type="component" value="Unassembled WGS sequence"/>
</dbReference>
<keyword evidence="3" id="KW-0862">Zinc</keyword>
<feature type="compositionally biased region" description="Polar residues" evidence="4">
    <location>
        <begin position="99"/>
        <end position="110"/>
    </location>
</feature>
<dbReference type="PANTHER" id="PTHR46158:SF10">
    <property type="entry name" value="RING-CH-TYPE DOMAIN-CONTAINING PROTEIN"/>
    <property type="match status" value="1"/>
</dbReference>
<keyword evidence="5" id="KW-0812">Transmembrane</keyword>
<dbReference type="Pfam" id="PF12906">
    <property type="entry name" value="RINGv"/>
    <property type="match status" value="1"/>
</dbReference>
<dbReference type="EMBL" id="JAATIP010000056">
    <property type="protein sequence ID" value="KAF4382196.1"/>
    <property type="molecule type" value="Genomic_DNA"/>
</dbReference>
<dbReference type="CDD" id="cd16495">
    <property type="entry name" value="RING_CH-C4HC3_MARCH"/>
    <property type="match status" value="1"/>
</dbReference>
<dbReference type="SUPFAM" id="SSF57850">
    <property type="entry name" value="RING/U-box"/>
    <property type="match status" value="1"/>
</dbReference>
<dbReference type="SMART" id="SM00744">
    <property type="entry name" value="RINGv"/>
    <property type="match status" value="1"/>
</dbReference>
<proteinExistence type="predicted"/>
<evidence type="ECO:0000313" key="7">
    <source>
        <dbReference type="EMBL" id="KAF4382196.1"/>
    </source>
</evidence>
<evidence type="ECO:0000256" key="2">
    <source>
        <dbReference type="ARBA" id="ARBA00022771"/>
    </source>
</evidence>
<dbReference type="AlphaFoldDB" id="A0A7J6GGW1"/>
<feature type="region of interest" description="Disordered" evidence="4">
    <location>
        <begin position="22"/>
        <end position="47"/>
    </location>
</feature>
<evidence type="ECO:0000259" key="6">
    <source>
        <dbReference type="PROSITE" id="PS51292"/>
    </source>
</evidence>
<evidence type="ECO:0000313" key="8">
    <source>
        <dbReference type="Proteomes" id="UP000525078"/>
    </source>
</evidence>
<keyword evidence="1" id="KW-0479">Metal-binding</keyword>
<evidence type="ECO:0000256" key="3">
    <source>
        <dbReference type="ARBA" id="ARBA00022833"/>
    </source>
</evidence>
<feature type="compositionally biased region" description="Polar residues" evidence="4">
    <location>
        <begin position="37"/>
        <end position="47"/>
    </location>
</feature>
<sequence length="506" mass="55944">MATEREPAVKENKECIFTITADSPLPKIGNSPEISEETQSSLDNSGQHLVLQIPSRDIEDAREEFVRINMNTQTPSPPPRRVNFSPLPSPSFGRHTRSPGPSSSKTKSNMKNLLPKLSFKNRNSSSEIQKAVLLALESSPEERQEKRTFSRTLSLTKLFTPRSKNTSSLPVTPIAHSNPESMHGGNMTELLYLVKGGTRIPIHRSHSVPVLTKDGSVSLRGVFRVIPSTPRASEKTVLTAPSTPQKDDSDGGDDGGEDIPEEEAVCRICFVELGEGGDTLKMECSCKGELALAHQECAIKWFSIKGNKTCDTFGTYLSRFYEFKVLGVLTYEEVELCMRRVWQDVPILVIVSMLGYFCFLEQLLVGKMGSGAIAISLPFSCILGLLASITATTMVRRKHVWIYACIQFGLVVLSAHLLYSLLHMQGVLSVLLATFTGFGVTMCGNSILVEISKWRRQRRSQENQQQASVETSQMDQLPATPPQIQTNNPNLDENHRHGDSEAIHGN</sequence>
<feature type="transmembrane region" description="Helical" evidence="5">
    <location>
        <begin position="428"/>
        <end position="449"/>
    </location>
</feature>
<dbReference type="GO" id="GO:0008270">
    <property type="term" value="F:zinc ion binding"/>
    <property type="evidence" value="ECO:0007669"/>
    <property type="project" value="UniProtKB-KW"/>
</dbReference>
<dbReference type="Gene3D" id="3.30.40.10">
    <property type="entry name" value="Zinc/RING finger domain, C3HC4 (zinc finger)"/>
    <property type="match status" value="1"/>
</dbReference>
<organism evidence="7 8">
    <name type="scientific">Cannabis sativa</name>
    <name type="common">Hemp</name>
    <name type="synonym">Marijuana</name>
    <dbReference type="NCBI Taxonomy" id="3483"/>
    <lineage>
        <taxon>Eukaryota</taxon>
        <taxon>Viridiplantae</taxon>
        <taxon>Streptophyta</taxon>
        <taxon>Embryophyta</taxon>
        <taxon>Tracheophyta</taxon>
        <taxon>Spermatophyta</taxon>
        <taxon>Magnoliopsida</taxon>
        <taxon>eudicotyledons</taxon>
        <taxon>Gunneridae</taxon>
        <taxon>Pentapetalae</taxon>
        <taxon>rosids</taxon>
        <taxon>fabids</taxon>
        <taxon>Rosales</taxon>
        <taxon>Cannabaceae</taxon>
        <taxon>Cannabis</taxon>
    </lineage>
</organism>
<dbReference type="PANTHER" id="PTHR46158">
    <property type="entry name" value="OS02G0165000 PROTEIN"/>
    <property type="match status" value="1"/>
</dbReference>
<dbReference type="InterPro" id="IPR013083">
    <property type="entry name" value="Znf_RING/FYVE/PHD"/>
</dbReference>
<evidence type="ECO:0000256" key="4">
    <source>
        <dbReference type="SAM" id="MobiDB-lite"/>
    </source>
</evidence>
<dbReference type="PROSITE" id="PS51292">
    <property type="entry name" value="ZF_RING_CH"/>
    <property type="match status" value="1"/>
</dbReference>
<keyword evidence="2" id="KW-0863">Zinc-finger</keyword>
<protein>
    <recommendedName>
        <fullName evidence="6">RING-CH-type domain-containing protein</fullName>
    </recommendedName>
</protein>
<evidence type="ECO:0000256" key="1">
    <source>
        <dbReference type="ARBA" id="ARBA00022723"/>
    </source>
</evidence>
<comment type="caution">
    <text evidence="7">The sequence shown here is derived from an EMBL/GenBank/DDBJ whole genome shotgun (WGS) entry which is preliminary data.</text>
</comment>
<reference evidence="7 8" key="1">
    <citation type="journal article" date="2020" name="bioRxiv">
        <title>Sequence and annotation of 42 cannabis genomes reveals extensive copy number variation in cannabinoid synthesis and pathogen resistance genes.</title>
        <authorList>
            <person name="Mckernan K.J."/>
            <person name="Helbert Y."/>
            <person name="Kane L.T."/>
            <person name="Ebling H."/>
            <person name="Zhang L."/>
            <person name="Liu B."/>
            <person name="Eaton Z."/>
            <person name="Mclaughlin S."/>
            <person name="Kingan S."/>
            <person name="Baybayan P."/>
            <person name="Concepcion G."/>
            <person name="Jordan M."/>
            <person name="Riva A."/>
            <person name="Barbazuk W."/>
            <person name="Harkins T."/>
        </authorList>
    </citation>
    <scope>NUCLEOTIDE SEQUENCE [LARGE SCALE GENOMIC DNA]</scope>
    <source>
        <strain evidence="8">cv. Jamaican Lion 4</strain>
        <tissue evidence="7">Leaf</tissue>
    </source>
</reference>
<feature type="transmembrane region" description="Helical" evidence="5">
    <location>
        <begin position="371"/>
        <end position="389"/>
    </location>
</feature>
<gene>
    <name evidence="7" type="ORF">F8388_008682</name>
</gene>
<feature type="region of interest" description="Disordered" evidence="4">
    <location>
        <begin position="233"/>
        <end position="257"/>
    </location>
</feature>
<keyword evidence="5" id="KW-0472">Membrane</keyword>
<name>A0A7J6GGW1_CANSA</name>
<feature type="transmembrane region" description="Helical" evidence="5">
    <location>
        <begin position="401"/>
        <end position="422"/>
    </location>
</feature>
<feature type="region of interest" description="Disordered" evidence="4">
    <location>
        <begin position="460"/>
        <end position="506"/>
    </location>
</feature>
<evidence type="ECO:0000256" key="5">
    <source>
        <dbReference type="SAM" id="Phobius"/>
    </source>
</evidence>
<feature type="transmembrane region" description="Helical" evidence="5">
    <location>
        <begin position="345"/>
        <end position="365"/>
    </location>
</feature>
<feature type="domain" description="RING-CH-type" evidence="6">
    <location>
        <begin position="258"/>
        <end position="320"/>
    </location>
</feature>